<evidence type="ECO:0000259" key="1">
    <source>
        <dbReference type="Pfam" id="PF01890"/>
    </source>
</evidence>
<evidence type="ECO:0000313" key="2">
    <source>
        <dbReference type="EMBL" id="ETJ25209.1"/>
    </source>
</evidence>
<feature type="domain" description="CobE/GbiG C-terminal" evidence="1">
    <location>
        <begin position="13"/>
        <end position="72"/>
    </location>
</feature>
<feature type="non-terminal residue" evidence="2">
    <location>
        <position position="72"/>
    </location>
</feature>
<sequence>DFNKVLKLIKRDIVLGIGCRRNTPYEKIKEFVLDSLRKYNYDFRAVNKIVSVDLKQDEDGIIKLAENFECPF</sequence>
<gene>
    <name evidence="2" type="ORF">Q604_UNBC17904G0001</name>
</gene>
<dbReference type="InterPro" id="IPR052553">
    <property type="entry name" value="CbiG_hydrolase"/>
</dbReference>
<dbReference type="AlphaFoldDB" id="W1X8R8"/>
<dbReference type="PANTHER" id="PTHR37477:SF1">
    <property type="entry name" value="COBALT-PRECORRIN-5A HYDROLASE"/>
    <property type="match status" value="1"/>
</dbReference>
<dbReference type="Pfam" id="PF01890">
    <property type="entry name" value="CbiG_C"/>
    <property type="match status" value="1"/>
</dbReference>
<dbReference type="PANTHER" id="PTHR37477">
    <property type="entry name" value="COBALT-PRECORRIN-5A HYDROLASE"/>
    <property type="match status" value="1"/>
</dbReference>
<dbReference type="EMBL" id="AZMM01017904">
    <property type="protein sequence ID" value="ETJ25209.1"/>
    <property type="molecule type" value="Genomic_DNA"/>
</dbReference>
<dbReference type="GO" id="GO:0009236">
    <property type="term" value="P:cobalamin biosynthetic process"/>
    <property type="evidence" value="ECO:0007669"/>
    <property type="project" value="InterPro"/>
</dbReference>
<dbReference type="InterPro" id="IPR036518">
    <property type="entry name" value="CobE/GbiG_C_sf"/>
</dbReference>
<feature type="non-terminal residue" evidence="2">
    <location>
        <position position="1"/>
    </location>
</feature>
<protein>
    <submittedName>
        <fullName evidence="2">CbiG</fullName>
    </submittedName>
</protein>
<dbReference type="SUPFAM" id="SSF159664">
    <property type="entry name" value="CobE/GbiG C-terminal domain-like"/>
    <property type="match status" value="1"/>
</dbReference>
<proteinExistence type="predicted"/>
<reference evidence="2" key="1">
    <citation type="submission" date="2013-12" db="EMBL/GenBank/DDBJ databases">
        <title>A Varibaculum cambriense genome reconstructed from a premature infant gut community with otherwise low bacterial novelty that shifts toward anaerobic metabolism during the third week of life.</title>
        <authorList>
            <person name="Brown C.T."/>
            <person name="Sharon I."/>
            <person name="Thomas B.C."/>
            <person name="Castelle C.J."/>
            <person name="Morowitz M.J."/>
            <person name="Banfield J.F."/>
        </authorList>
    </citation>
    <scope>NUCLEOTIDE SEQUENCE</scope>
</reference>
<comment type="caution">
    <text evidence="2">The sequence shown here is derived from an EMBL/GenBank/DDBJ whole genome shotgun (WGS) entry which is preliminary data.</text>
</comment>
<name>W1X8R8_9ZZZZ</name>
<accession>W1X8R8</accession>
<organism evidence="2">
    <name type="scientific">human gut metagenome</name>
    <dbReference type="NCBI Taxonomy" id="408170"/>
    <lineage>
        <taxon>unclassified sequences</taxon>
        <taxon>metagenomes</taxon>
        <taxon>organismal metagenomes</taxon>
    </lineage>
</organism>
<dbReference type="Gene3D" id="3.30.420.180">
    <property type="entry name" value="CobE/GbiG C-terminal domain"/>
    <property type="match status" value="1"/>
</dbReference>
<dbReference type="InterPro" id="IPR002750">
    <property type="entry name" value="CobE/GbiG_C"/>
</dbReference>